<name>A0A1E7W651_9BURK</name>
<protein>
    <submittedName>
        <fullName evidence="1">Uncharacterized protein</fullName>
    </submittedName>
</protein>
<dbReference type="AlphaFoldDB" id="A0A1E7W651"/>
<sequence length="136" mass="14529">MGARQAFLANPLDVLAAKQLVGQEDADATALVVLIALDAAKRGLAPVHLTNVLTEHLLTAAAVWSQMGNRKLYDVSVKAWRAQVKACARPTALLDFTTGEYAAIRLAISHYVRALPVLEVGVLAAAHAKAMRELYG</sequence>
<organism evidence="1 2">
    <name type="scientific">Duganella phyllosphaerae</name>
    <dbReference type="NCBI Taxonomy" id="762836"/>
    <lineage>
        <taxon>Bacteria</taxon>
        <taxon>Pseudomonadati</taxon>
        <taxon>Pseudomonadota</taxon>
        <taxon>Betaproteobacteria</taxon>
        <taxon>Burkholderiales</taxon>
        <taxon>Oxalobacteraceae</taxon>
        <taxon>Telluria group</taxon>
        <taxon>Duganella</taxon>
    </lineage>
</organism>
<keyword evidence="2" id="KW-1185">Reference proteome</keyword>
<evidence type="ECO:0000313" key="1">
    <source>
        <dbReference type="EMBL" id="OEZ91481.1"/>
    </source>
</evidence>
<gene>
    <name evidence="1" type="ORF">DUPY_50930</name>
</gene>
<proteinExistence type="predicted"/>
<comment type="caution">
    <text evidence="1">The sequence shown here is derived from an EMBL/GenBank/DDBJ whole genome shotgun (WGS) entry which is preliminary data.</text>
</comment>
<evidence type="ECO:0000313" key="2">
    <source>
        <dbReference type="Proteomes" id="UP000175989"/>
    </source>
</evidence>
<dbReference type="EMBL" id="LROM01000152">
    <property type="protein sequence ID" value="OEZ91481.1"/>
    <property type="molecule type" value="Genomic_DNA"/>
</dbReference>
<accession>A0A1E7W651</accession>
<dbReference type="Proteomes" id="UP000175989">
    <property type="component" value="Unassembled WGS sequence"/>
</dbReference>
<reference evidence="2" key="1">
    <citation type="journal article" date="2016" name="Front. Microbiol.">
        <title>Molecular Keys to the Janthinobacterium and Duganella spp. Interaction with the Plant Pathogen Fusarium graminearum.</title>
        <authorList>
            <person name="Haack F.S."/>
            <person name="Poehlein A."/>
            <person name="Kroger C."/>
            <person name="Voigt C.A."/>
            <person name="Piepenbring M."/>
            <person name="Bode H.B."/>
            <person name="Daniel R."/>
            <person name="Schafer W."/>
            <person name="Streit W.R."/>
        </authorList>
    </citation>
    <scope>NUCLEOTIDE SEQUENCE [LARGE SCALE GENOMIC DNA]</scope>
    <source>
        <strain evidence="2">T54</strain>
    </source>
</reference>